<comment type="caution">
    <text evidence="2">The sequence shown here is derived from an EMBL/GenBank/DDBJ whole genome shotgun (WGS) entry which is preliminary data.</text>
</comment>
<gene>
    <name evidence="2" type="ORF">I8748_27295</name>
</gene>
<dbReference type="GO" id="GO:0008757">
    <property type="term" value="F:S-adenosylmethionine-dependent methyltransferase activity"/>
    <property type="evidence" value="ECO:0007669"/>
    <property type="project" value="InterPro"/>
</dbReference>
<dbReference type="EMBL" id="JAECZC010000073">
    <property type="protein sequence ID" value="MBH8565829.1"/>
    <property type="molecule type" value="Genomic_DNA"/>
</dbReference>
<keyword evidence="3" id="KW-1185">Reference proteome</keyword>
<evidence type="ECO:0000313" key="3">
    <source>
        <dbReference type="Proteomes" id="UP000632766"/>
    </source>
</evidence>
<dbReference type="AlphaFoldDB" id="A0A8J7I0B3"/>
<dbReference type="Gene3D" id="3.40.50.150">
    <property type="entry name" value="Vaccinia Virus protein VP39"/>
    <property type="match status" value="1"/>
</dbReference>
<evidence type="ECO:0000259" key="1">
    <source>
        <dbReference type="Pfam" id="PF08241"/>
    </source>
</evidence>
<feature type="domain" description="Methyltransferase type 11" evidence="1">
    <location>
        <begin position="117"/>
        <end position="165"/>
    </location>
</feature>
<name>A0A8J7I0B3_9NOST</name>
<sequence length="257" mass="29715">MKLIELQQKATNKLYRTAMSAYLSQPKYIECNICKWQGKHFINSLWHSHVICPNCCSDIRHRLLAASLSFTDDFSYKKLVQDKRILHFAPEAQLKSTLKTYAAKYVTADFLDKRVDLQLDISNMHQIQDGEFDLIIACDVLEHVPNDSNAFKEIYRVLSVGGYAILTVPQKDNLAETFEDSTVVSPEDRERIFGQWDHLRIYGDSFSFIIESFGFKVTVINESNFPKEVVNKHILFPPVLSENPLATNYRKIFLLKK</sequence>
<dbReference type="GO" id="GO:0032259">
    <property type="term" value="P:methylation"/>
    <property type="evidence" value="ECO:0007669"/>
    <property type="project" value="UniProtKB-KW"/>
</dbReference>
<dbReference type="InterPro" id="IPR029063">
    <property type="entry name" value="SAM-dependent_MTases_sf"/>
</dbReference>
<dbReference type="Proteomes" id="UP000632766">
    <property type="component" value="Unassembled WGS sequence"/>
</dbReference>
<dbReference type="CDD" id="cd02440">
    <property type="entry name" value="AdoMet_MTases"/>
    <property type="match status" value="1"/>
</dbReference>
<keyword evidence="2" id="KW-0808">Transferase</keyword>
<dbReference type="RefSeq" id="WP_198127614.1">
    <property type="nucleotide sequence ID" value="NZ_JAECZC010000073.1"/>
</dbReference>
<dbReference type="InterPro" id="IPR013216">
    <property type="entry name" value="Methyltransf_11"/>
</dbReference>
<protein>
    <submittedName>
        <fullName evidence="2">Class I SAM-dependent methyltransferase</fullName>
    </submittedName>
</protein>
<proteinExistence type="predicted"/>
<dbReference type="PANTHER" id="PTHR43861">
    <property type="entry name" value="TRANS-ACONITATE 2-METHYLTRANSFERASE-RELATED"/>
    <property type="match status" value="1"/>
</dbReference>
<keyword evidence="2" id="KW-0489">Methyltransferase</keyword>
<dbReference type="Pfam" id="PF08241">
    <property type="entry name" value="Methyltransf_11"/>
    <property type="match status" value="1"/>
</dbReference>
<accession>A0A8J7I0B3</accession>
<evidence type="ECO:0000313" key="2">
    <source>
        <dbReference type="EMBL" id="MBH8565829.1"/>
    </source>
</evidence>
<organism evidence="2 3">
    <name type="scientific">Amazonocrinis nigriterrae CENA67</name>
    <dbReference type="NCBI Taxonomy" id="2794033"/>
    <lineage>
        <taxon>Bacteria</taxon>
        <taxon>Bacillati</taxon>
        <taxon>Cyanobacteriota</taxon>
        <taxon>Cyanophyceae</taxon>
        <taxon>Nostocales</taxon>
        <taxon>Nostocaceae</taxon>
        <taxon>Amazonocrinis</taxon>
        <taxon>Amazonocrinis nigriterrae</taxon>
    </lineage>
</organism>
<reference evidence="2 3" key="1">
    <citation type="journal article" date="2021" name="Int. J. Syst. Evol. Microbiol.">
        <title>Amazonocrinis nigriterrae gen. nov., sp. nov., Atlanticothrix silvestris gen. nov., sp. nov. and Dendronalium phyllosphericum gen. nov., sp. nov., nostocacean cyanobacteria from Brazilian environments.</title>
        <authorList>
            <person name="Alvarenga D.O."/>
            <person name="Andreote A.P.D."/>
            <person name="Branco L.H.Z."/>
            <person name="Delbaje E."/>
            <person name="Cruz R.B."/>
            <person name="Varani A.M."/>
            <person name="Fiore M.F."/>
        </authorList>
    </citation>
    <scope>NUCLEOTIDE SEQUENCE [LARGE SCALE GENOMIC DNA]</scope>
    <source>
        <strain evidence="2 3">CENA67</strain>
    </source>
</reference>
<dbReference type="SUPFAM" id="SSF53335">
    <property type="entry name" value="S-adenosyl-L-methionine-dependent methyltransferases"/>
    <property type="match status" value="1"/>
</dbReference>